<dbReference type="GO" id="GO:0046872">
    <property type="term" value="F:metal ion binding"/>
    <property type="evidence" value="ECO:0007669"/>
    <property type="project" value="UniProtKB-KW"/>
</dbReference>
<protein>
    <submittedName>
        <fullName evidence="4">Formimidoylglutamase</fullName>
    </submittedName>
</protein>
<dbReference type="SUPFAM" id="SSF52768">
    <property type="entry name" value="Arginase/deacetylase"/>
    <property type="match status" value="1"/>
</dbReference>
<accession>A0A9D9H2N0</accession>
<evidence type="ECO:0000256" key="1">
    <source>
        <dbReference type="ARBA" id="ARBA00022723"/>
    </source>
</evidence>
<dbReference type="Proteomes" id="UP000823612">
    <property type="component" value="Unassembled WGS sequence"/>
</dbReference>
<dbReference type="CDD" id="cd09988">
    <property type="entry name" value="Formimidoylglutamase"/>
    <property type="match status" value="1"/>
</dbReference>
<proteinExistence type="inferred from homology"/>
<keyword evidence="2" id="KW-0378">Hydrolase</keyword>
<reference evidence="4" key="2">
    <citation type="journal article" date="2021" name="PeerJ">
        <title>Extensive microbial diversity within the chicken gut microbiome revealed by metagenomics and culture.</title>
        <authorList>
            <person name="Gilroy R."/>
            <person name="Ravi A."/>
            <person name="Getino M."/>
            <person name="Pursley I."/>
            <person name="Horton D.L."/>
            <person name="Alikhan N.F."/>
            <person name="Baker D."/>
            <person name="Gharbi K."/>
            <person name="Hall N."/>
            <person name="Watson M."/>
            <person name="Adriaenssens E.M."/>
            <person name="Foster-Nyarko E."/>
            <person name="Jarju S."/>
            <person name="Secka A."/>
            <person name="Antonio M."/>
            <person name="Oren A."/>
            <person name="Chaudhuri R.R."/>
            <person name="La Ragione R."/>
            <person name="Hildebrand F."/>
            <person name="Pallen M.J."/>
        </authorList>
    </citation>
    <scope>NUCLEOTIDE SEQUENCE</scope>
    <source>
        <strain evidence="4">2889</strain>
    </source>
</reference>
<reference evidence="4" key="1">
    <citation type="submission" date="2020-10" db="EMBL/GenBank/DDBJ databases">
        <authorList>
            <person name="Gilroy R."/>
        </authorList>
    </citation>
    <scope>NUCLEOTIDE SEQUENCE</scope>
    <source>
        <strain evidence="4">2889</strain>
    </source>
</reference>
<dbReference type="PANTHER" id="PTHR11358:SF26">
    <property type="entry name" value="GUANIDINO ACID HYDROLASE, MITOCHONDRIAL"/>
    <property type="match status" value="1"/>
</dbReference>
<dbReference type="AlphaFoldDB" id="A0A9D9H2N0"/>
<dbReference type="GO" id="GO:0033389">
    <property type="term" value="P:putrescine biosynthetic process from arginine, via agmatine"/>
    <property type="evidence" value="ECO:0007669"/>
    <property type="project" value="TreeGrafter"/>
</dbReference>
<evidence type="ECO:0000313" key="5">
    <source>
        <dbReference type="Proteomes" id="UP000823612"/>
    </source>
</evidence>
<organism evidence="4 5">
    <name type="scientific">Candidatus Pullibacteroides excrementavium</name>
    <dbReference type="NCBI Taxonomy" id="2840905"/>
    <lineage>
        <taxon>Bacteria</taxon>
        <taxon>Pseudomonadati</taxon>
        <taxon>Bacteroidota</taxon>
        <taxon>Bacteroidia</taxon>
        <taxon>Bacteroidales</taxon>
        <taxon>Candidatus Pullibacteroides</taxon>
    </lineage>
</organism>
<comment type="similarity">
    <text evidence="3">Belongs to the arginase family.</text>
</comment>
<dbReference type="PANTHER" id="PTHR11358">
    <property type="entry name" value="ARGINASE/AGMATINASE"/>
    <property type="match status" value="1"/>
</dbReference>
<comment type="caution">
    <text evidence="4">The sequence shown here is derived from an EMBL/GenBank/DDBJ whole genome shotgun (WGS) entry which is preliminary data.</text>
</comment>
<gene>
    <name evidence="4" type="ORF">IAB08_04725</name>
</gene>
<dbReference type="EMBL" id="JADIMZ010000070">
    <property type="protein sequence ID" value="MBO8432578.1"/>
    <property type="molecule type" value="Genomic_DNA"/>
</dbReference>
<evidence type="ECO:0000313" key="4">
    <source>
        <dbReference type="EMBL" id="MBO8432578.1"/>
    </source>
</evidence>
<dbReference type="InterPro" id="IPR023696">
    <property type="entry name" value="Ureohydrolase_dom_sf"/>
</dbReference>
<keyword evidence="1" id="KW-0479">Metal-binding</keyword>
<dbReference type="Gene3D" id="3.40.800.10">
    <property type="entry name" value="Ureohydrolase domain"/>
    <property type="match status" value="1"/>
</dbReference>
<name>A0A9D9H2N0_9BACT</name>
<dbReference type="InterPro" id="IPR006035">
    <property type="entry name" value="Ureohydrolase"/>
</dbReference>
<evidence type="ECO:0000256" key="2">
    <source>
        <dbReference type="ARBA" id="ARBA00022801"/>
    </source>
</evidence>
<dbReference type="Pfam" id="PF00491">
    <property type="entry name" value="Arginase"/>
    <property type="match status" value="1"/>
</dbReference>
<dbReference type="GO" id="GO:0008783">
    <property type="term" value="F:agmatinase activity"/>
    <property type="evidence" value="ECO:0007669"/>
    <property type="project" value="TreeGrafter"/>
</dbReference>
<sequence length="410" mass="46995">MKEIDLSLYFEPCPFMEAANFYQDSTKRLGHQVEKYTVKERFPSLEGASVVIIGLDESRGGCPDESGSLPDRQHCNGADAVRRELYNLYAPQGLGKVVDLGNMRCGKRVEDTYFALTEVVGCLLNQKSALILLGGTQDLTYAVYQAYARMQKMANIVTVDARLDLAEGLGADENPLDSPISHTNYMGKMAVEPANYLFNYMNVGYQTYLVEQEAVSLMDKLYFDACRYGLLQDDIRDAEPYIRDADCVSFDLNVLKRPESPANPWARPTGFNAEQVCQLARYAGLSKEVDVVGFFEYYPFFERDNLSAQVVAEMVWCFLDAIRFRCDDHPLSATGMDFKQYIVPFEDSEQDLVFYKCRQTDRWWMELPCSDEQRQRYGRHCYLACAYHDYETATEGNVPHRWWNAVQRIK</sequence>
<dbReference type="PROSITE" id="PS51409">
    <property type="entry name" value="ARGINASE_2"/>
    <property type="match status" value="1"/>
</dbReference>
<evidence type="ECO:0000256" key="3">
    <source>
        <dbReference type="PROSITE-ProRule" id="PRU00742"/>
    </source>
</evidence>